<dbReference type="EMBL" id="LT622876">
    <property type="protein sequence ID" value="SCW23985.1"/>
    <property type="molecule type" value="Genomic_DNA"/>
</dbReference>
<reference evidence="1" key="1">
    <citation type="submission" date="2016-08" db="EMBL/GenBank/DDBJ databases">
        <authorList>
            <person name="Seilhamer J.J."/>
        </authorList>
    </citation>
    <scope>NUCLEOTIDE SEQUENCE</scope>
    <source>
        <strain evidence="1">J.0165</strain>
    </source>
</reference>
<dbReference type="EMBL" id="LT622862">
    <property type="protein sequence ID" value="SCW21125.1"/>
    <property type="molecule type" value="Genomic_DNA"/>
</dbReference>
<keyword evidence="1" id="KW-0150">Chloroplast</keyword>
<keyword evidence="1" id="KW-0934">Plastid</keyword>
<organism evidence="1">
    <name type="scientific">Helminthora furcellata</name>
    <dbReference type="NCBI Taxonomy" id="1884666"/>
    <lineage>
        <taxon>Eukaryota</taxon>
        <taxon>Rhodophyta</taxon>
        <taxon>Florideophyceae</taxon>
        <taxon>Nemaliophycidae</taxon>
        <taxon>Nemaliales</taxon>
        <taxon>Liagoraceae</taxon>
        <taxon>Helminthora</taxon>
    </lineage>
</organism>
<proteinExistence type="predicted"/>
<gene>
    <name evidence="1" type="primary">ORF_4</name>
    <name evidence="1" type="ORF">BQ776_102</name>
    <name evidence="2" type="ORF">J0165_102</name>
</gene>
<dbReference type="AlphaFoldDB" id="A0A1G4NR82"/>
<sequence length="761" mass="91268">MYYSSSEFKFRMKLPINNCLYFSILRILQTICHITYLIISANYLTSSFNNKSILAFNYAHFSSISMRTSYVKSQEIIIHGLDNSKLRHKIIHTLEIDLNTNNLISRRDLKIWIRKLKLSGMFQSVQVKYYQHGTHQIIYLDLIANPILKEVIIVNFSKKMISKAYIQSIFYKQIGLPINFTKIEESRHFIKQWYNNQGYTDISSQIKYSHISCNIIEIDIIESLIHEIQIIIIPHADHMLYSQKLLLNYWLKSILEIDFETPINIRKLEKGIIELQNDNIIQHGYYKIKKHQLNKLLLYIQPLNNRSTYIFSKKNIITSNFLESIESFSDYSFFFLMLNKDLCSFIFSEISKSYWNLLEYNNFHNSVYAQRSRYDFMFYPSFLHTVAFTMNNYYKYWYRYDSKFIMNNNFGFSHYLRYLDRYNSNISVNFSLPKSGPLINLKYNFPFIKILPNLVISCTANFINTIYLHERYFGCIGTNDNSRISVYPKNSLFHYNTLFFSTKYNLSKTTKIYNNINSQHLISKSLLFNNHVRFNKLNDKFLITGQYSYFTKKYVHNYYKFIKHKVGFNLPLFSHKYIFFYPDLYNFEITHLIPSNYTNNNFGIHINKTIQQIRKQYFVNKQKFVLYAKYISLRGQQKDLPLSEQYISIGPDKIRGYTKENYLFPYSSSNYKLEYYLPYMKNNIIYIFLDYLKNETAENSNLKFTNYLHQIHGNHNRYLKISYGFGLKIMTPIKQIPPLRLEYGYNISHSQCLHLRVEQEY</sequence>
<evidence type="ECO:0000313" key="2">
    <source>
        <dbReference type="EMBL" id="SCW23985.1"/>
    </source>
</evidence>
<evidence type="ECO:0000313" key="1">
    <source>
        <dbReference type="EMBL" id="SCW21125.1"/>
    </source>
</evidence>
<dbReference type="RefSeq" id="YP_009312871.1">
    <property type="nucleotide sequence ID" value="NC_031654.1"/>
</dbReference>
<dbReference type="Gene3D" id="3.10.20.310">
    <property type="entry name" value="membrane protein fhac"/>
    <property type="match status" value="1"/>
</dbReference>
<reference evidence="2" key="3">
    <citation type="submission" date="2016-10" db="EMBL/GenBank/DDBJ databases">
        <authorList>
            <person name="de Groot N.N."/>
        </authorList>
    </citation>
    <scope>NUCLEOTIDE SEQUENCE</scope>
    <source>
        <strain evidence="2">J.0165</strain>
    </source>
</reference>
<name>A0A1G4NR82_9FLOR</name>
<accession>A0A1G4NR82</accession>
<dbReference type="PROSITE" id="PS00018">
    <property type="entry name" value="EF_HAND_1"/>
    <property type="match status" value="1"/>
</dbReference>
<dbReference type="InterPro" id="IPR018247">
    <property type="entry name" value="EF_Hand_1_Ca_BS"/>
</dbReference>
<geneLocation type="chloroplast" evidence="1"/>
<evidence type="ECO:0008006" key="3">
    <source>
        <dbReference type="Google" id="ProtNLM"/>
    </source>
</evidence>
<reference evidence="1" key="2">
    <citation type="submission" date="2016-10" db="EMBL/GenBank/DDBJ databases">
        <title>Chloroplast genomes as a tool to resolve red algal phylogenies: a case study in the Nemaliales.</title>
        <authorList>
            <person name="Costa J.F."/>
            <person name="Lin S.M."/>
            <person name="Macaya E.C."/>
            <person name="Fernandez-Garcia C."/>
            <person name="Verbruggen H."/>
        </authorList>
    </citation>
    <scope>NUCLEOTIDE SEQUENCE</scope>
    <source>
        <strain evidence="1">J.0165</strain>
    </source>
</reference>
<protein>
    <recommendedName>
        <fullName evidence="3">POTRA domain-containing protein</fullName>
    </recommendedName>
</protein>
<dbReference type="GeneID" id="30001601"/>